<organism evidence="3 4">
    <name type="scientific">Pleurodeles waltl</name>
    <name type="common">Iberian ribbed newt</name>
    <dbReference type="NCBI Taxonomy" id="8319"/>
    <lineage>
        <taxon>Eukaryota</taxon>
        <taxon>Metazoa</taxon>
        <taxon>Chordata</taxon>
        <taxon>Craniata</taxon>
        <taxon>Vertebrata</taxon>
        <taxon>Euteleostomi</taxon>
        <taxon>Amphibia</taxon>
        <taxon>Batrachia</taxon>
        <taxon>Caudata</taxon>
        <taxon>Salamandroidea</taxon>
        <taxon>Salamandridae</taxon>
        <taxon>Pleurodelinae</taxon>
        <taxon>Pleurodeles</taxon>
    </lineage>
</organism>
<evidence type="ECO:0000256" key="2">
    <source>
        <dbReference type="ARBA" id="ARBA00022525"/>
    </source>
</evidence>
<dbReference type="PANTHER" id="PTHR20914">
    <property type="entry name" value="LY6/PLAUR DOMAIN-CONTAINING PROTEIN 8"/>
    <property type="match status" value="1"/>
</dbReference>
<protein>
    <recommendedName>
        <fullName evidence="5">Sodefrin-like factor</fullName>
    </recommendedName>
</protein>
<dbReference type="InterPro" id="IPR050918">
    <property type="entry name" value="CNF-like_PLA2_Inhibitor"/>
</dbReference>
<keyword evidence="2" id="KW-0964">Secreted</keyword>
<dbReference type="PANTHER" id="PTHR20914:SF25">
    <property type="entry name" value="PHOSPHOLIPASE A2 INHIBITOR AND LY6_PLAUR DOMAIN-CONTAINING PROTEIN"/>
    <property type="match status" value="1"/>
</dbReference>
<dbReference type="EMBL" id="JANPWB010000011">
    <property type="protein sequence ID" value="KAJ1132712.1"/>
    <property type="molecule type" value="Genomic_DNA"/>
</dbReference>
<evidence type="ECO:0000313" key="4">
    <source>
        <dbReference type="Proteomes" id="UP001066276"/>
    </source>
</evidence>
<sequence>MSYIPAVLPDGRGLRCNQCLGRNQYTCLNPTSVPCHNSTCATISELSSFPDKDFPTYYQSCLNLPVAACNTRMRLSVTGYMKLRVTFNCCNNKNNCNRAQYEWQEEDVPSNSYQCPVCYHENSTEPCDAGVNMMNCTENEFECVTFIGTLKRGDDSVRQLSFRGCIIKDGCKSGFAGLYGTTNVGNYTLTCKDAKKVEISI</sequence>
<comment type="subcellular location">
    <subcellularLocation>
        <location evidence="1">Secreted</location>
    </subcellularLocation>
</comment>
<accession>A0AAV7PZH3</accession>
<proteinExistence type="predicted"/>
<gene>
    <name evidence="3" type="ORF">NDU88_011015</name>
</gene>
<comment type="caution">
    <text evidence="3">The sequence shown here is derived from an EMBL/GenBank/DDBJ whole genome shotgun (WGS) entry which is preliminary data.</text>
</comment>
<dbReference type="GO" id="GO:0005576">
    <property type="term" value="C:extracellular region"/>
    <property type="evidence" value="ECO:0007669"/>
    <property type="project" value="UniProtKB-SubCell"/>
</dbReference>
<evidence type="ECO:0000313" key="3">
    <source>
        <dbReference type="EMBL" id="KAJ1132712.1"/>
    </source>
</evidence>
<dbReference type="InterPro" id="IPR045860">
    <property type="entry name" value="Snake_toxin-like_sf"/>
</dbReference>
<evidence type="ECO:0000256" key="1">
    <source>
        <dbReference type="ARBA" id="ARBA00004613"/>
    </source>
</evidence>
<evidence type="ECO:0008006" key="5">
    <source>
        <dbReference type="Google" id="ProtNLM"/>
    </source>
</evidence>
<dbReference type="Gene3D" id="2.10.60.10">
    <property type="entry name" value="CD59"/>
    <property type="match status" value="1"/>
</dbReference>
<reference evidence="3" key="1">
    <citation type="journal article" date="2022" name="bioRxiv">
        <title>Sequencing and chromosome-scale assembly of the giantPleurodeles waltlgenome.</title>
        <authorList>
            <person name="Brown T."/>
            <person name="Elewa A."/>
            <person name="Iarovenko S."/>
            <person name="Subramanian E."/>
            <person name="Araus A.J."/>
            <person name="Petzold A."/>
            <person name="Susuki M."/>
            <person name="Suzuki K.-i.T."/>
            <person name="Hayashi T."/>
            <person name="Toyoda A."/>
            <person name="Oliveira C."/>
            <person name="Osipova E."/>
            <person name="Leigh N.D."/>
            <person name="Simon A."/>
            <person name="Yun M.H."/>
        </authorList>
    </citation>
    <scope>NUCLEOTIDE SEQUENCE</scope>
    <source>
        <strain evidence="3">20211129_DDA</strain>
        <tissue evidence="3">Liver</tissue>
    </source>
</reference>
<dbReference type="AlphaFoldDB" id="A0AAV7PZH3"/>
<name>A0AAV7PZH3_PLEWA</name>
<dbReference type="Proteomes" id="UP001066276">
    <property type="component" value="Chromosome 7"/>
</dbReference>
<dbReference type="SUPFAM" id="SSF57302">
    <property type="entry name" value="Snake toxin-like"/>
    <property type="match status" value="1"/>
</dbReference>
<keyword evidence="4" id="KW-1185">Reference proteome</keyword>